<reference evidence="2 3" key="1">
    <citation type="submission" date="2014-01" db="EMBL/GenBank/DDBJ databases">
        <title>Genome sequencing of Thermotog hypogea.</title>
        <authorList>
            <person name="Zhang X."/>
            <person name="Alvare G."/>
            <person name="Fristensky B."/>
            <person name="Chen L."/>
            <person name="Suen T."/>
            <person name="Chen Q."/>
            <person name="Ma K."/>
        </authorList>
    </citation>
    <scope>NUCLEOTIDE SEQUENCE [LARGE SCALE GENOMIC DNA]</scope>
    <source>
        <strain evidence="2 3">DSM 11164</strain>
    </source>
</reference>
<evidence type="ECO:0000256" key="1">
    <source>
        <dbReference type="SAM" id="MobiDB-lite"/>
    </source>
</evidence>
<dbReference type="PATRIC" id="fig|1123384.7.peg.1223"/>
<dbReference type="STRING" id="1123384.AJ81_06105"/>
<proteinExistence type="predicted"/>
<dbReference type="OrthoDB" id="38556at2"/>
<name>A0A0X1KTX8_9THEM</name>
<gene>
    <name evidence="2" type="ORF">AJ81_06105</name>
</gene>
<dbReference type="Proteomes" id="UP000077469">
    <property type="component" value="Chromosome"/>
</dbReference>
<keyword evidence="3" id="KW-1185">Reference proteome</keyword>
<dbReference type="KEGG" id="phy:AJ81_06105"/>
<dbReference type="EMBL" id="CP007141">
    <property type="protein sequence ID" value="AJC74778.1"/>
    <property type="molecule type" value="Genomic_DNA"/>
</dbReference>
<organism evidence="2 3">
    <name type="scientific">Pseudothermotoga hypogea DSM 11164 = NBRC 106472</name>
    <dbReference type="NCBI Taxonomy" id="1123384"/>
    <lineage>
        <taxon>Bacteria</taxon>
        <taxon>Thermotogati</taxon>
        <taxon>Thermotogota</taxon>
        <taxon>Thermotogae</taxon>
        <taxon>Thermotogales</taxon>
        <taxon>Thermotogaceae</taxon>
        <taxon>Pseudothermotoga</taxon>
    </lineage>
</organism>
<protein>
    <submittedName>
        <fullName evidence="2">Uncharacterized protein</fullName>
    </submittedName>
</protein>
<feature type="compositionally biased region" description="Polar residues" evidence="1">
    <location>
        <begin position="644"/>
        <end position="653"/>
    </location>
</feature>
<dbReference type="RefSeq" id="WP_031505431.1">
    <property type="nucleotide sequence ID" value="NC_022795.1"/>
</dbReference>
<dbReference type="PaxDb" id="1123384-AJ81_06105"/>
<dbReference type="InterPro" id="IPR011047">
    <property type="entry name" value="Quinoprotein_ADH-like_sf"/>
</dbReference>
<sequence length="1249" mass="140791">MFEKRVWGTLAFMILFICIANGAMSELPWESFVHVKAQSMAETHIAVSDQALALLLYSDNDYTVKVYREPDGKLLWQKSLGNVNTNISSFQIVGQWLCLYGSQGTDPWRTFIFDLETGKDLYDVIGAKVWNQALQGQGLSEPIVATCGNRVVVARMANFAVFDLKERRWFKTDITQNLSFLTVIGQHVLALDRRSQRRPVLFSLQDGSVKTVDVQLSTRELESLRADFYSRYVGPVYHWQTDFPVLLTCSDSNKTNSLLLLTKNDKGSLISTESLGLERDQRWRILFQKTIEIKANLILAVVLRPDTPDIGSRAVLLVLDSSGRVLGCEEIGFTDLYHICVHQENLFFVYSDETNGSHIMAYHLPSLEISWERDYGSFWETCGKIAETESRIFLEVSYEAQTGTSVRAVIAIEKNDGSVSGYYPFGEVPDACVSSGGANSSSLFFSLSSTISPDVTILRIPLTSPGWLDATLNVAEPIYPSSTVEVSFSPSFAILSASAGQVSQNRFWTSPSDPGNYTLTLSFAGLKKDFPMKVSEYVLDLNLPEFVYTNSEVPISYTPEIAVVTTSGGTVEDKIWRTPDEPGSYIITLKTSRVSREFTVNVLPKDTDKDGVSDWKERLQGSNPQNPDTDGDGLDDGRDLSPTIDPSQPNWTQFKDLQEPGMIRVEQPVMFYGLHGWVEVYTLNTSGELIYLRRTETDGVRHSKMDEDSYKKNLNRLFEESGFVVYDMKPAGNRFTTTWRAAADYKSEFQYIFKADFLHPNEYRFYYDFLQDCRLVHLKNSKAMLYPSPNKCYKYLLLPVRLNQGYRNRITMQFRDYDMWSNLNYVADDDYKIAGFLFAFYASNDFSDDANLPYHQGLAFAMIEDKGVFRLVIDVPERSVRARSYLKITPVWVIRKKNVTSYDPTVVKWNITGITREVIAEQDTSGSSWTVCEHFSSFEDLDRTPIGRERFISTTEPTRSSQESFKIIEKEPTEQGNSFTAMEVVQKITMITLESGKKICSLTEAVMKSKHRVDDLDKLPDGHWAKSAEFGLVKSNLEVITGAVSIVSSGYEAWVAFREGDYVTASYYGLKALSTSVSVAPELVNIAKTSFGYTGKATKLSVISSTRGQVALAIAVGMIEVGYDVYKYTSTEDPILKKAYAEKIAADTIDTTFAVIGEIYPPVKAALLTWAIEVEIYSWIFGQDLGYRVCRTPGTALVFLWQYFVTDIPSAFAEEAYENARNSLVEIVKNENEVMRGQYISIFVEPPTD</sequence>
<dbReference type="Gene3D" id="2.130.10.10">
    <property type="entry name" value="YVTN repeat-like/Quinoprotein amine dehydrogenase"/>
    <property type="match status" value="1"/>
</dbReference>
<feature type="region of interest" description="Disordered" evidence="1">
    <location>
        <begin position="609"/>
        <end position="653"/>
    </location>
</feature>
<evidence type="ECO:0000313" key="2">
    <source>
        <dbReference type="EMBL" id="AJC74778.1"/>
    </source>
</evidence>
<feature type="compositionally biased region" description="Basic and acidic residues" evidence="1">
    <location>
        <begin position="609"/>
        <end position="619"/>
    </location>
</feature>
<accession>A0A0X1KTX8</accession>
<dbReference type="InterPro" id="IPR015943">
    <property type="entry name" value="WD40/YVTN_repeat-like_dom_sf"/>
</dbReference>
<dbReference type="SUPFAM" id="SSF50998">
    <property type="entry name" value="Quinoprotein alcohol dehydrogenase-like"/>
    <property type="match status" value="1"/>
</dbReference>
<dbReference type="AlphaFoldDB" id="A0A0X1KTX8"/>
<evidence type="ECO:0000313" key="3">
    <source>
        <dbReference type="Proteomes" id="UP000077469"/>
    </source>
</evidence>